<dbReference type="CDD" id="cd21450">
    <property type="entry name" value="DLC-like_DYNLL1-like"/>
    <property type="match status" value="1"/>
</dbReference>
<name>A0A183A4J6_9TREM</name>
<evidence type="ECO:0000313" key="1">
    <source>
        <dbReference type="WBParaSite" id="ECPE_0000188101-mRNA-1"/>
    </source>
</evidence>
<accession>A0A183A4J6</accession>
<sequence>LEIEYASVPEENSATHLSPKNLNLIYTMARDASGSTDDLESMARHLKMTLDQQLGEKWHVVVGTDSFGSNLASLPGALANFKVDKYVFLMWQT</sequence>
<dbReference type="WBParaSite" id="ECPE_0000188101-mRNA-1">
    <property type="protein sequence ID" value="ECPE_0000188101-mRNA-1"/>
    <property type="gene ID" value="ECPE_0000188101"/>
</dbReference>
<dbReference type="Pfam" id="PF01221">
    <property type="entry name" value="Dynein_light"/>
    <property type="match status" value="1"/>
</dbReference>
<dbReference type="InterPro" id="IPR001372">
    <property type="entry name" value="Dynein_light_chain_typ-1/2"/>
</dbReference>
<organism evidence="1">
    <name type="scientific">Echinostoma caproni</name>
    <dbReference type="NCBI Taxonomy" id="27848"/>
    <lineage>
        <taxon>Eukaryota</taxon>
        <taxon>Metazoa</taxon>
        <taxon>Spiralia</taxon>
        <taxon>Lophotrochozoa</taxon>
        <taxon>Platyhelminthes</taxon>
        <taxon>Trematoda</taxon>
        <taxon>Digenea</taxon>
        <taxon>Plagiorchiida</taxon>
        <taxon>Echinostomata</taxon>
        <taxon>Echinostomatoidea</taxon>
        <taxon>Echinostomatidae</taxon>
        <taxon>Echinostoma</taxon>
    </lineage>
</organism>
<dbReference type="GO" id="GO:0007017">
    <property type="term" value="P:microtubule-based process"/>
    <property type="evidence" value="ECO:0007669"/>
    <property type="project" value="InterPro"/>
</dbReference>
<protein>
    <submittedName>
        <fullName evidence="1">DUF2235 domain-containing protein</fullName>
    </submittedName>
</protein>
<reference evidence="1" key="1">
    <citation type="submission" date="2016-06" db="UniProtKB">
        <authorList>
            <consortium name="WormBaseParasite"/>
        </authorList>
    </citation>
    <scope>IDENTIFICATION</scope>
</reference>
<dbReference type="SUPFAM" id="SSF54648">
    <property type="entry name" value="DLC"/>
    <property type="match status" value="1"/>
</dbReference>
<dbReference type="AlphaFoldDB" id="A0A183A4J6"/>
<dbReference type="Gene3D" id="3.30.740.10">
    <property type="entry name" value="Protein Inhibitor Of Neuronal Nitric Oxide Synthase"/>
    <property type="match status" value="1"/>
</dbReference>
<dbReference type="InterPro" id="IPR037177">
    <property type="entry name" value="DLC_sf"/>
</dbReference>
<dbReference type="SMART" id="SM01375">
    <property type="entry name" value="Dynein_light"/>
    <property type="match status" value="1"/>
</dbReference>
<dbReference type="GO" id="GO:0030286">
    <property type="term" value="C:dynein complex"/>
    <property type="evidence" value="ECO:0007669"/>
    <property type="project" value="InterPro"/>
</dbReference>
<proteinExistence type="predicted"/>